<dbReference type="WormBase" id="F37B4.3">
    <property type="protein sequence ID" value="CE24956"/>
    <property type="gene ID" value="WBGene00005449"/>
    <property type="gene designation" value="srh-243"/>
</dbReference>
<dbReference type="RefSeq" id="NP_503779.1">
    <property type="nucleotide sequence ID" value="NM_071378.1"/>
</dbReference>
<accession>O45165</accession>
<dbReference type="AlphaFoldDB" id="O45165"/>
<dbReference type="EMBL" id="BX284605">
    <property type="protein sequence ID" value="CCD66315.1"/>
    <property type="molecule type" value="Genomic_DNA"/>
</dbReference>
<keyword evidence="1" id="KW-0812">Transmembrane</keyword>
<dbReference type="Proteomes" id="UP000001940">
    <property type="component" value="Chromosome V"/>
</dbReference>
<organism evidence="2 3">
    <name type="scientific">Caenorhabditis elegans</name>
    <dbReference type="NCBI Taxonomy" id="6239"/>
    <lineage>
        <taxon>Eukaryota</taxon>
        <taxon>Metazoa</taxon>
        <taxon>Ecdysozoa</taxon>
        <taxon>Nematoda</taxon>
        <taxon>Chromadorea</taxon>
        <taxon>Rhabditida</taxon>
        <taxon>Rhabditina</taxon>
        <taxon>Rhabditomorpha</taxon>
        <taxon>Rhabditoidea</taxon>
        <taxon>Rhabditidae</taxon>
        <taxon>Peloderinae</taxon>
        <taxon>Caenorhabditis</taxon>
    </lineage>
</organism>
<dbReference type="HOGENOM" id="CLU_042960_1_1_1"/>
<dbReference type="GeneID" id="191891"/>
<dbReference type="UCSC" id="F37B4.3">
    <property type="organism name" value="c. elegans"/>
</dbReference>
<keyword evidence="1" id="KW-0472">Membrane</keyword>
<dbReference type="CTD" id="191891"/>
<feature type="transmembrane region" description="Helical" evidence="1">
    <location>
        <begin position="20"/>
        <end position="44"/>
    </location>
</feature>
<dbReference type="PANTHER" id="PTHR22941:SF20">
    <property type="entry name" value="SERPENTINE RECEPTOR, CLASS H"/>
    <property type="match status" value="1"/>
</dbReference>
<keyword evidence="3" id="KW-1185">Reference proteome</keyword>
<feature type="transmembrane region" description="Helical" evidence="1">
    <location>
        <begin position="249"/>
        <end position="272"/>
    </location>
</feature>
<feature type="transmembrane region" description="Helical" evidence="1">
    <location>
        <begin position="138"/>
        <end position="156"/>
    </location>
</feature>
<evidence type="ECO:0000313" key="2">
    <source>
        <dbReference type="EMBL" id="CCD66315.1"/>
    </source>
</evidence>
<dbReference type="KEGG" id="cel:CELE_F37B4.3"/>
<proteinExistence type="predicted"/>
<dbReference type="PIR" id="H88978">
    <property type="entry name" value="H88978"/>
</dbReference>
<dbReference type="SMR" id="O45165"/>
<evidence type="ECO:0000313" key="4">
    <source>
        <dbReference type="WormBase" id="F37B4.3"/>
    </source>
</evidence>
<evidence type="ECO:0000313" key="3">
    <source>
        <dbReference type="Proteomes" id="UP000001940"/>
    </source>
</evidence>
<dbReference type="eggNOG" id="ENOG502QYQ5">
    <property type="taxonomic scope" value="Eukaryota"/>
</dbReference>
<name>O45165_CAEEL</name>
<keyword evidence="1" id="KW-1133">Transmembrane helix</keyword>
<evidence type="ECO:0000256" key="1">
    <source>
        <dbReference type="SAM" id="Phobius"/>
    </source>
</evidence>
<dbReference type="PaxDb" id="6239-F37B4.3"/>
<dbReference type="InterPro" id="IPR053220">
    <property type="entry name" value="Nematode_rcpt-like_serp_H"/>
</dbReference>
<dbReference type="OMA" id="CHIITII"/>
<keyword evidence="2" id="KW-0675">Receptor</keyword>
<reference evidence="2 3" key="1">
    <citation type="journal article" date="1998" name="Science">
        <title>Genome sequence of the nematode C. elegans: a platform for investigating biology.</title>
        <authorList>
            <consortium name="The C. elegans sequencing consortium"/>
            <person name="Sulson J.E."/>
            <person name="Waterston R."/>
        </authorList>
    </citation>
    <scope>NUCLEOTIDE SEQUENCE [LARGE SCALE GENOMIC DNA]</scope>
    <source>
        <strain evidence="2 3">Bristol N2</strain>
    </source>
</reference>
<feature type="transmembrane region" description="Helical" evidence="1">
    <location>
        <begin position="278"/>
        <end position="298"/>
    </location>
</feature>
<dbReference type="STRING" id="6239.F37B4.3.1"/>
<dbReference type="FunCoup" id="O45165">
    <property type="interactions" value="1"/>
</dbReference>
<dbReference type="PANTHER" id="PTHR22941">
    <property type="entry name" value="SERPENTINE RECEPTOR"/>
    <property type="match status" value="1"/>
</dbReference>
<dbReference type="PhylomeDB" id="O45165"/>
<dbReference type="InParanoid" id="O45165"/>
<dbReference type="InterPro" id="IPR019422">
    <property type="entry name" value="7TM_GPCR_serpentine_rcpt_Srh"/>
</dbReference>
<feature type="transmembrane region" description="Helical" evidence="1">
    <location>
        <begin position="56"/>
        <end position="80"/>
    </location>
</feature>
<dbReference type="Pfam" id="PF10318">
    <property type="entry name" value="7TM_GPCR_Srh"/>
    <property type="match status" value="1"/>
</dbReference>
<dbReference type="AGR" id="WB:WBGene00005449"/>
<sequence>MNNCSISPFIDSSYLASPNFVAFSCHIITIIEIPLSIYGAYCILFQTPAKMKPVQFLILNLHFWNTLSDLFLCFIGIPFLYLPSISGFDLGLLESPAVTFYVGVTLVLAMIAAVLSIYENRFYKLFAHKTTWKHIRKAYLIAVYTSIPFIFLPPFLTIPEQETAQSFILAKLPCLPKFTFNDEELFVLSISPVIPLLCIAFASLFLAVPIITFFSMTLYHLLTKKKLVTLSAKTLAIHRKFLKSVSIQSISTAGIVLVPLTTFICFMMFWYHNQKLNNLGYLVLSLHGSVSTIVMILVHKPYRDFTFSLCWKPQRNSPTIIVTDKSNQLQNSFNVVV</sequence>
<feature type="transmembrane region" description="Helical" evidence="1">
    <location>
        <begin position="100"/>
        <end position="118"/>
    </location>
</feature>
<protein>
    <submittedName>
        <fullName evidence="2">Serpentine Receptor, class H</fullName>
    </submittedName>
</protein>
<gene>
    <name evidence="2 4" type="primary">srh-243</name>
    <name evidence="2" type="ORF">CELE_F37B4.3</name>
    <name evidence="4" type="ORF">F37B4.3</name>
</gene>
<feature type="transmembrane region" description="Helical" evidence="1">
    <location>
        <begin position="193"/>
        <end position="222"/>
    </location>
</feature>